<dbReference type="EMBL" id="LGRX02025884">
    <property type="protein sequence ID" value="KAK3251687.1"/>
    <property type="molecule type" value="Genomic_DNA"/>
</dbReference>
<reference evidence="1 2" key="1">
    <citation type="journal article" date="2015" name="Genome Biol. Evol.">
        <title>Comparative Genomics of a Bacterivorous Green Alga Reveals Evolutionary Causalities and Consequences of Phago-Mixotrophic Mode of Nutrition.</title>
        <authorList>
            <person name="Burns J.A."/>
            <person name="Paasch A."/>
            <person name="Narechania A."/>
            <person name="Kim E."/>
        </authorList>
    </citation>
    <scope>NUCLEOTIDE SEQUENCE [LARGE SCALE GENOMIC DNA]</scope>
    <source>
        <strain evidence="1 2">PLY_AMNH</strain>
    </source>
</reference>
<dbReference type="Proteomes" id="UP001190700">
    <property type="component" value="Unassembled WGS sequence"/>
</dbReference>
<name>A0AAE0CAZ1_9CHLO</name>
<comment type="caution">
    <text evidence="1">The sequence shown here is derived from an EMBL/GenBank/DDBJ whole genome shotgun (WGS) entry which is preliminary data.</text>
</comment>
<dbReference type="SUPFAM" id="SSF63748">
    <property type="entry name" value="Tudor/PWWP/MBT"/>
    <property type="match status" value="1"/>
</dbReference>
<dbReference type="CDD" id="cd20404">
    <property type="entry name" value="Tudor_Agenet_AtEML-like"/>
    <property type="match status" value="1"/>
</dbReference>
<dbReference type="Gene3D" id="2.30.30.140">
    <property type="match status" value="1"/>
</dbReference>
<evidence type="ECO:0000313" key="2">
    <source>
        <dbReference type="Proteomes" id="UP001190700"/>
    </source>
</evidence>
<evidence type="ECO:0000313" key="1">
    <source>
        <dbReference type="EMBL" id="KAK3251687.1"/>
    </source>
</evidence>
<accession>A0AAE0CAZ1</accession>
<protein>
    <recommendedName>
        <fullName evidence="3">Tudor domain-containing protein</fullName>
    </recommendedName>
</protein>
<proteinExistence type="predicted"/>
<organism evidence="1 2">
    <name type="scientific">Cymbomonas tetramitiformis</name>
    <dbReference type="NCBI Taxonomy" id="36881"/>
    <lineage>
        <taxon>Eukaryota</taxon>
        <taxon>Viridiplantae</taxon>
        <taxon>Chlorophyta</taxon>
        <taxon>Pyramimonadophyceae</taxon>
        <taxon>Pyramimonadales</taxon>
        <taxon>Pyramimonadaceae</taxon>
        <taxon>Cymbomonas</taxon>
    </lineage>
</organism>
<sequence length="134" mass="13984">MAAGPEASSICGDLSATISSGASGEIVYQGDTLRDLYRVGVGGEGESYMAGVERCGAVAQAAGSDLVERAQDLEAPRQSQGQHAKLVPGSKVKGYWPIDDAWYQGTVGKTSAVSLAHIAYDDGDEEDLDMSKKK</sequence>
<evidence type="ECO:0008006" key="3">
    <source>
        <dbReference type="Google" id="ProtNLM"/>
    </source>
</evidence>
<gene>
    <name evidence="1" type="ORF">CYMTET_38974</name>
</gene>
<keyword evidence="2" id="KW-1185">Reference proteome</keyword>
<dbReference type="AlphaFoldDB" id="A0AAE0CAZ1"/>